<feature type="transmembrane region" description="Helical" evidence="1">
    <location>
        <begin position="481"/>
        <end position="505"/>
    </location>
</feature>
<sequence>MQKLNKFNQYLLERYPTIWNTKIVWMLLAALVFHIVFFIIGYVSHIDPVSLQKYSVKDDYFRNGVIFIHLIISILLIVGWLLMMFKNNAFKNFYPTSKGKLFGQFVQYFIIIFSCTTFYFSYMTGFRMFINNKYPDQEMAKNVDIINRTAPFLSQNIESYTLENRLFPKPFFDLYCENNIEKIDRNKKFFVYYNRVYQYYTLYSKKSYQKDKKGNFIPPNPEYSNKIQPAYSDEEEKFETFYYKKDVVDLSSQIQTTQPSFYNFSEIFYDYDFKSFDDGVGAVDANYYDKNSPDYILKNKKAIINQKTAALLNSKNSAELEKLFEDFLSISKTYSVRNNLNAKKWVSMIYSKDNPNFEVRYFIKDYGGKTRIDEDAYYEETVAVDSVVVAADYPNENDIRDSIKISEFNPEINQQLAPDKYVKNNMTEYYYLSENMKDLLKNVDSVKKDDFFSDNVHIYIWIAFFLSTFIFGFRITGLRSLLFSVISAGVLTLSITLITVFYGLTFRGREEFFVAYFVLFIGLVILLIPLLKMNMTNKMVSSVLINISLNGFVLLMLLIFAIISLHQKAACQIPITHIDYDYTYQNCPNIFEDLGFMISYIILILGFVFMYFYTAILQKWKAMPE</sequence>
<keyword evidence="3" id="KW-1185">Reference proteome</keyword>
<keyword evidence="1" id="KW-0472">Membrane</keyword>
<feature type="transmembrane region" description="Helical" evidence="1">
    <location>
        <begin position="594"/>
        <end position="616"/>
    </location>
</feature>
<protein>
    <submittedName>
        <fullName evidence="2">Uncharacterized protein</fullName>
    </submittedName>
</protein>
<feature type="transmembrane region" description="Helical" evidence="1">
    <location>
        <begin position="64"/>
        <end position="85"/>
    </location>
</feature>
<dbReference type="RefSeq" id="WP_115950790.1">
    <property type="nucleotide sequence ID" value="NZ_QNVS01000044.1"/>
</dbReference>
<feature type="transmembrane region" description="Helical" evidence="1">
    <location>
        <begin position="23"/>
        <end position="43"/>
    </location>
</feature>
<reference evidence="2 3" key="1">
    <citation type="journal article" date="2006" name="Int. J. Syst. Evol. Microbiol.">
        <title>Chryseobacterium piscium sp. nov., isolated from fish of the South Atlantic Ocean off South Africa.</title>
        <authorList>
            <person name="de Beer H."/>
            <person name="Hugo C.J."/>
            <person name="Jooste P.J."/>
            <person name="Vancanneyt M."/>
            <person name="Coenye T."/>
            <person name="Vandamme P."/>
        </authorList>
    </citation>
    <scope>NUCLEOTIDE SEQUENCE [LARGE SCALE GENOMIC DNA]</scope>
    <source>
        <strain evidence="2 3">CCUG 51923</strain>
    </source>
</reference>
<feature type="transmembrane region" description="Helical" evidence="1">
    <location>
        <begin position="105"/>
        <end position="123"/>
    </location>
</feature>
<name>A0A3D9BIW6_9FLAO</name>
<organism evidence="2 3">
    <name type="scientific">Chryseobacterium piscium</name>
    <dbReference type="NCBI Taxonomy" id="333702"/>
    <lineage>
        <taxon>Bacteria</taxon>
        <taxon>Pseudomonadati</taxon>
        <taxon>Bacteroidota</taxon>
        <taxon>Flavobacteriia</taxon>
        <taxon>Flavobacteriales</taxon>
        <taxon>Weeksellaceae</taxon>
        <taxon>Chryseobacterium group</taxon>
        <taxon>Chryseobacterium</taxon>
    </lineage>
</organism>
<proteinExistence type="predicted"/>
<keyword evidence="1" id="KW-1133">Transmembrane helix</keyword>
<feature type="transmembrane region" description="Helical" evidence="1">
    <location>
        <begin position="512"/>
        <end position="531"/>
    </location>
</feature>
<accession>A0A3D9BIW6</accession>
<feature type="transmembrane region" description="Helical" evidence="1">
    <location>
        <begin position="543"/>
        <end position="565"/>
    </location>
</feature>
<comment type="caution">
    <text evidence="2">The sequence shown here is derived from an EMBL/GenBank/DDBJ whole genome shotgun (WGS) entry which is preliminary data.</text>
</comment>
<keyword evidence="1" id="KW-0812">Transmembrane</keyword>
<evidence type="ECO:0000313" key="2">
    <source>
        <dbReference type="EMBL" id="REC53459.1"/>
    </source>
</evidence>
<dbReference type="Proteomes" id="UP000256512">
    <property type="component" value="Unassembled WGS sequence"/>
</dbReference>
<evidence type="ECO:0000313" key="3">
    <source>
        <dbReference type="Proteomes" id="UP000256512"/>
    </source>
</evidence>
<dbReference type="AlphaFoldDB" id="A0A3D9BIW6"/>
<feature type="transmembrane region" description="Helical" evidence="1">
    <location>
        <begin position="456"/>
        <end position="475"/>
    </location>
</feature>
<gene>
    <name evidence="2" type="ORF">DRF62_13505</name>
</gene>
<dbReference type="EMBL" id="QNVS01000044">
    <property type="protein sequence ID" value="REC53459.1"/>
    <property type="molecule type" value="Genomic_DNA"/>
</dbReference>
<evidence type="ECO:0000256" key="1">
    <source>
        <dbReference type="SAM" id="Phobius"/>
    </source>
</evidence>